<evidence type="ECO:0000313" key="9">
    <source>
        <dbReference type="EMBL" id="OKO89647.1"/>
    </source>
</evidence>
<feature type="compositionally biased region" description="Basic and acidic residues" evidence="7">
    <location>
        <begin position="206"/>
        <end position="215"/>
    </location>
</feature>
<feature type="domain" description="THIF-type NAD/FAD binding fold" evidence="8">
    <location>
        <begin position="18"/>
        <end position="358"/>
    </location>
</feature>
<dbReference type="PANTHER" id="PTHR10953">
    <property type="entry name" value="UBIQUITIN-ACTIVATING ENZYME E1"/>
    <property type="match status" value="1"/>
</dbReference>
<evidence type="ECO:0000256" key="7">
    <source>
        <dbReference type="SAM" id="MobiDB-lite"/>
    </source>
</evidence>
<evidence type="ECO:0000259" key="8">
    <source>
        <dbReference type="Pfam" id="PF00899"/>
    </source>
</evidence>
<gene>
    <name evidence="9" type="ORF">PENSUB_13713</name>
</gene>
<dbReference type="PANTHER" id="PTHR10953:SF162">
    <property type="entry name" value="SUMO-ACTIVATING ENZYME SUBUNIT 1"/>
    <property type="match status" value="1"/>
</dbReference>
<evidence type="ECO:0000256" key="1">
    <source>
        <dbReference type="ARBA" id="ARBA00004123"/>
    </source>
</evidence>
<dbReference type="InterPro" id="IPR035985">
    <property type="entry name" value="Ubiquitin-activating_enz"/>
</dbReference>
<dbReference type="STRING" id="1316194.A0A1Q5SNP7"/>
<keyword evidence="10" id="KW-1185">Reference proteome</keyword>
<protein>
    <recommendedName>
        <fullName evidence="6">Ubiquitin-like 1-activating enzyme E1A</fullName>
    </recommendedName>
</protein>
<dbReference type="GO" id="GO:0016925">
    <property type="term" value="P:protein sumoylation"/>
    <property type="evidence" value="ECO:0007669"/>
    <property type="project" value="TreeGrafter"/>
</dbReference>
<dbReference type="OrthoDB" id="1708823at2759"/>
<comment type="caution">
    <text evidence="9">The sequence shown here is derived from an EMBL/GenBank/DDBJ whole genome shotgun (WGS) entry which is preliminary data.</text>
</comment>
<dbReference type="Gene3D" id="3.40.50.720">
    <property type="entry name" value="NAD(P)-binding Rossmann-like Domain"/>
    <property type="match status" value="1"/>
</dbReference>
<dbReference type="AlphaFoldDB" id="A0A1Q5SNP7"/>
<reference evidence="9 10" key="1">
    <citation type="submission" date="2016-10" db="EMBL/GenBank/DDBJ databases">
        <title>Genome sequence of the ascomycete fungus Penicillium subrubescens.</title>
        <authorList>
            <person name="De Vries R.P."/>
            <person name="Peng M."/>
            <person name="Dilokpimol A."/>
            <person name="Hilden K."/>
            <person name="Makela M.R."/>
            <person name="Grigoriev I."/>
            <person name="Riley R."/>
            <person name="Granchi Z."/>
        </authorList>
    </citation>
    <scope>NUCLEOTIDE SEQUENCE [LARGE SCALE GENOMIC DNA]</scope>
    <source>
        <strain evidence="9 10">CBS 132785</strain>
    </source>
</reference>
<comment type="similarity">
    <text evidence="3">Belongs to the ubiquitin-activating E1 family.</text>
</comment>
<dbReference type="InterPro" id="IPR000011">
    <property type="entry name" value="UBQ/SUMO-activ_enz_E1-like"/>
</dbReference>
<evidence type="ECO:0000256" key="5">
    <source>
        <dbReference type="ARBA" id="ARBA00023242"/>
    </source>
</evidence>
<organism evidence="9 10">
    <name type="scientific">Penicillium subrubescens</name>
    <dbReference type="NCBI Taxonomy" id="1316194"/>
    <lineage>
        <taxon>Eukaryota</taxon>
        <taxon>Fungi</taxon>
        <taxon>Dikarya</taxon>
        <taxon>Ascomycota</taxon>
        <taxon>Pezizomycotina</taxon>
        <taxon>Eurotiomycetes</taxon>
        <taxon>Eurotiomycetidae</taxon>
        <taxon>Eurotiales</taxon>
        <taxon>Aspergillaceae</taxon>
        <taxon>Penicillium</taxon>
    </lineage>
</organism>
<keyword evidence="4" id="KW-0833">Ubl conjugation pathway</keyword>
<proteinExistence type="inferred from homology"/>
<evidence type="ECO:0000256" key="4">
    <source>
        <dbReference type="ARBA" id="ARBA00022786"/>
    </source>
</evidence>
<keyword evidence="5" id="KW-0539">Nucleus</keyword>
<comment type="subcellular location">
    <subcellularLocation>
        <location evidence="1">Nucleus</location>
    </subcellularLocation>
</comment>
<feature type="compositionally biased region" description="Polar residues" evidence="7">
    <location>
        <begin position="188"/>
        <end position="205"/>
    </location>
</feature>
<evidence type="ECO:0000256" key="3">
    <source>
        <dbReference type="ARBA" id="ARBA00005673"/>
    </source>
</evidence>
<evidence type="ECO:0000256" key="2">
    <source>
        <dbReference type="ARBA" id="ARBA00004718"/>
    </source>
</evidence>
<dbReference type="GO" id="GO:0031510">
    <property type="term" value="C:SUMO activating enzyme complex"/>
    <property type="evidence" value="ECO:0007669"/>
    <property type="project" value="TreeGrafter"/>
</dbReference>
<dbReference type="InterPro" id="IPR000594">
    <property type="entry name" value="ThiF_NAD_FAD-bd"/>
</dbReference>
<comment type="pathway">
    <text evidence="2">Protein modification; protein sumoylation.</text>
</comment>
<dbReference type="PRINTS" id="PR01849">
    <property type="entry name" value="UBIQUITINACT"/>
</dbReference>
<dbReference type="Proteomes" id="UP000186955">
    <property type="component" value="Unassembled WGS sequence"/>
</dbReference>
<dbReference type="CDD" id="cd01492">
    <property type="entry name" value="Aos1_SUMO"/>
    <property type="match status" value="1"/>
</dbReference>
<dbReference type="Pfam" id="PF00899">
    <property type="entry name" value="ThiF"/>
    <property type="match status" value="1"/>
</dbReference>
<sequence length="411" mass="45571">MAEAENGQAISADEIALYDRQIRLWGVQAQEKIRSANILLITAKALANEVAKNLVLAGIGSLTIIDHEPVTEADLDAQFFLEEAYKNEDIIKQGKNRAEVAGPQIHRMNPRVKLHIDTSNVRSKLPEFFAQFDVTIATELDFATNTTINAACRIANRPFYAAGLHGFYGYVFADLISHDFVIEREKSNGPTQQQETLTRSVVSVTTKKESEKGEKGNKGKVIELVTKREIYSPLQLANTSPLPEEYTRLPRRRKQVTPLLSCLRALWEFEKISSGRRPSFAHSDLEVFTKLARDSHQELKLDLDTLDSTFLRQFLQNLGCELSPVAAFLGGALAQDVINVLSAREHPLQNMLLFDGEQSIGPIYPLHPFFPPEMDVGSLAAVPPVANPIVLDPTMTTNLATHPAPNPAVNP</sequence>
<dbReference type="InterPro" id="IPR045886">
    <property type="entry name" value="ThiF/MoeB/HesA"/>
</dbReference>
<feature type="region of interest" description="Disordered" evidence="7">
    <location>
        <begin position="186"/>
        <end position="215"/>
    </location>
</feature>
<evidence type="ECO:0000256" key="6">
    <source>
        <dbReference type="ARBA" id="ARBA00044354"/>
    </source>
</evidence>
<evidence type="ECO:0000313" key="10">
    <source>
        <dbReference type="Proteomes" id="UP000186955"/>
    </source>
</evidence>
<dbReference type="SUPFAM" id="SSF69572">
    <property type="entry name" value="Activating enzymes of the ubiquitin-like proteins"/>
    <property type="match status" value="1"/>
</dbReference>
<dbReference type="EMBL" id="MNBE01000773">
    <property type="protein sequence ID" value="OKO89647.1"/>
    <property type="molecule type" value="Genomic_DNA"/>
</dbReference>
<accession>A0A1Q5SNP7</accession>
<name>A0A1Q5SNP7_9EURO</name>
<dbReference type="GO" id="GO:0019948">
    <property type="term" value="F:SUMO activating enzyme activity"/>
    <property type="evidence" value="ECO:0007669"/>
    <property type="project" value="TreeGrafter"/>
</dbReference>
<dbReference type="GO" id="GO:0005737">
    <property type="term" value="C:cytoplasm"/>
    <property type="evidence" value="ECO:0007669"/>
    <property type="project" value="TreeGrafter"/>
</dbReference>